<protein>
    <recommendedName>
        <fullName evidence="3">DUF559 domain-containing protein</fullName>
    </recommendedName>
</protein>
<comment type="caution">
    <text evidence="1">The sequence shown here is derived from an EMBL/GenBank/DDBJ whole genome shotgun (WGS) entry which is preliminary data.</text>
</comment>
<proteinExistence type="predicted"/>
<organism evidence="1 2">
    <name type="scientific">Arthrobacter cavernae</name>
    <dbReference type="NCBI Taxonomy" id="2817681"/>
    <lineage>
        <taxon>Bacteria</taxon>
        <taxon>Bacillati</taxon>
        <taxon>Actinomycetota</taxon>
        <taxon>Actinomycetes</taxon>
        <taxon>Micrococcales</taxon>
        <taxon>Micrococcaceae</taxon>
        <taxon>Arthrobacter</taxon>
    </lineage>
</organism>
<dbReference type="Proteomes" id="UP000664164">
    <property type="component" value="Unassembled WGS sequence"/>
</dbReference>
<sequence>MKAELARRWPPERVAGTSMLAAHGIGDRLLTAGVAAGVLVRVRRGAYVPAELWHGAKPWERNMIAIQAHHLSTGGSSIYSHVSAARIHKCWVWDCSPLVHVTTPFNPARGSSGPDVRAYRSPLEPAELVEIPATSGRPVLATSLERTVLDCARTLEFERAVIIGDHALRMGADPVHMLEAVTSGRIQRGAHRVRNVLEALDGASESPGESRTRILMVRAGIPAPTPQVEIPTAAGLFRADFAWKREKLILEFDGKDKYFDYRPTELVLFEERQRETALRELGWEFVRVRWPQLLQPYEVERRINLALERCRQRSVCA</sequence>
<reference evidence="1" key="1">
    <citation type="submission" date="2021-03" db="EMBL/GenBank/DDBJ databases">
        <title>A new species, PO-11, isolated from a karst cave deposit.</title>
        <authorList>
            <person name="Zhaoxiaoyong W."/>
        </authorList>
    </citation>
    <scope>NUCLEOTIDE SEQUENCE</scope>
    <source>
        <strain evidence="1">PO-11</strain>
    </source>
</reference>
<gene>
    <name evidence="1" type="ORF">J1902_03920</name>
</gene>
<evidence type="ECO:0000313" key="2">
    <source>
        <dbReference type="Proteomes" id="UP000664164"/>
    </source>
</evidence>
<dbReference type="EMBL" id="JAFNLL010000006">
    <property type="protein sequence ID" value="MBO1267133.1"/>
    <property type="molecule type" value="Genomic_DNA"/>
</dbReference>
<evidence type="ECO:0008006" key="3">
    <source>
        <dbReference type="Google" id="ProtNLM"/>
    </source>
</evidence>
<keyword evidence="2" id="KW-1185">Reference proteome</keyword>
<dbReference type="AlphaFoldDB" id="A0A939KLD4"/>
<name>A0A939KLD4_9MICC</name>
<accession>A0A939KLD4</accession>
<evidence type="ECO:0000313" key="1">
    <source>
        <dbReference type="EMBL" id="MBO1267133.1"/>
    </source>
</evidence>